<keyword evidence="4" id="KW-0378">Hydrolase</keyword>
<dbReference type="EMBL" id="RDOM01000033">
    <property type="protein sequence ID" value="MBF4272937.1"/>
    <property type="molecule type" value="Genomic_DNA"/>
</dbReference>
<dbReference type="PANTHER" id="PTHR10381:SF70">
    <property type="entry name" value="ATP-DEPENDENT CLP PROTEASE PROTEOLYTIC SUBUNIT"/>
    <property type="match status" value="1"/>
</dbReference>
<dbReference type="PRINTS" id="PR00127">
    <property type="entry name" value="CLPPROTEASEP"/>
</dbReference>
<keyword evidence="3 7" id="KW-0645">Protease</keyword>
<evidence type="ECO:0000256" key="2">
    <source>
        <dbReference type="ARBA" id="ARBA00022490"/>
    </source>
</evidence>
<dbReference type="NCBIfam" id="NF045542">
    <property type="entry name" value="Clp_rel_HeadMat"/>
    <property type="match status" value="1"/>
</dbReference>
<dbReference type="GO" id="GO:0006515">
    <property type="term" value="P:protein quality control for misfolded or incompletely synthesized proteins"/>
    <property type="evidence" value="ECO:0007669"/>
    <property type="project" value="TreeGrafter"/>
</dbReference>
<name>A0AAW4AYL2_VIBAN</name>
<evidence type="ECO:0000256" key="3">
    <source>
        <dbReference type="ARBA" id="ARBA00022670"/>
    </source>
</evidence>
<dbReference type="GO" id="GO:0004176">
    <property type="term" value="F:ATP-dependent peptidase activity"/>
    <property type="evidence" value="ECO:0007669"/>
    <property type="project" value="InterPro"/>
</dbReference>
<dbReference type="PANTHER" id="PTHR10381">
    <property type="entry name" value="ATP-DEPENDENT CLP PROTEASE PROTEOLYTIC SUBUNIT"/>
    <property type="match status" value="1"/>
</dbReference>
<dbReference type="InterPro" id="IPR029045">
    <property type="entry name" value="ClpP/crotonase-like_dom_sf"/>
</dbReference>
<dbReference type="CDD" id="cd07016">
    <property type="entry name" value="S14_ClpP_1"/>
    <property type="match status" value="1"/>
</dbReference>
<dbReference type="GO" id="GO:0004252">
    <property type="term" value="F:serine-type endopeptidase activity"/>
    <property type="evidence" value="ECO:0007669"/>
    <property type="project" value="InterPro"/>
</dbReference>
<dbReference type="InterPro" id="IPR001907">
    <property type="entry name" value="ClpP"/>
</dbReference>
<dbReference type="KEGG" id="vau:VANGNB10_cI1605c"/>
<evidence type="ECO:0000313" key="7">
    <source>
        <dbReference type="EMBL" id="MBF4272937.1"/>
    </source>
</evidence>
<gene>
    <name evidence="7" type="ORF">EAY07_12995</name>
</gene>
<dbReference type="InterPro" id="IPR023562">
    <property type="entry name" value="ClpP/TepA"/>
</dbReference>
<dbReference type="Pfam" id="PF00574">
    <property type="entry name" value="CLP_protease"/>
    <property type="match status" value="1"/>
</dbReference>
<comment type="similarity">
    <text evidence="1 6">Belongs to the peptidase S14 family.</text>
</comment>
<protein>
    <recommendedName>
        <fullName evidence="6">ATP-dependent Clp protease proteolytic subunit</fullName>
    </recommendedName>
</protein>
<proteinExistence type="inferred from homology"/>
<comment type="caution">
    <text evidence="7">The sequence shown here is derived from an EMBL/GenBank/DDBJ whole genome shotgun (WGS) entry which is preliminary data.</text>
</comment>
<evidence type="ECO:0000313" key="8">
    <source>
        <dbReference type="Proteomes" id="UP000722957"/>
    </source>
</evidence>
<reference evidence="7 8" key="1">
    <citation type="journal article" date="2021" name="PeerJ">
        <title>Analysis of 44 Vibrio anguillarum genomes reveals high genetic diversity.</title>
        <authorList>
            <person name="Hansen M.J."/>
            <person name="Dalsgaard I."/>
        </authorList>
    </citation>
    <scope>NUCLEOTIDE SEQUENCE [LARGE SCALE GENOMIC DNA]</scope>
    <source>
        <strain evidence="7 8">17-16730-2A</strain>
    </source>
</reference>
<keyword evidence="5" id="KW-0720">Serine protease</keyword>
<organism evidence="7 8">
    <name type="scientific">Vibrio anguillarum</name>
    <name type="common">Listonella anguillarum</name>
    <dbReference type="NCBI Taxonomy" id="55601"/>
    <lineage>
        <taxon>Bacteria</taxon>
        <taxon>Pseudomonadati</taxon>
        <taxon>Pseudomonadota</taxon>
        <taxon>Gammaproteobacteria</taxon>
        <taxon>Vibrionales</taxon>
        <taxon>Vibrionaceae</taxon>
        <taxon>Vibrio</taxon>
    </lineage>
</organism>
<evidence type="ECO:0000256" key="1">
    <source>
        <dbReference type="ARBA" id="ARBA00007039"/>
    </source>
</evidence>
<sequence>MTINIKNWLMNSSRMQSDISPKAMEMWNPSIRAEAYNSETSITIYGVIGEDWWGDGVTLKRIDAALRSIGDQDVTVYINSPGGDMWEGIAIYNRLREHPKKVTIKVIGIAASAASVIAMASDYREIASTAFLMIHNCWTCLCGNRHFLREMADTMEEFDLTMADLYSDTSGQPVAEMSRMMDAESYIRGKKAVEMGLCTAIIDPSEVTESNDEQAKQANALKAMDVALAKSGMPRAKRRELFSSLKSGTHNAAGGDTPSAVLTDTPNAVAQLDLSASLSAANNILETLRS</sequence>
<evidence type="ECO:0000256" key="5">
    <source>
        <dbReference type="ARBA" id="ARBA00022825"/>
    </source>
</evidence>
<evidence type="ECO:0000256" key="6">
    <source>
        <dbReference type="RuleBase" id="RU003567"/>
    </source>
</evidence>
<dbReference type="RefSeq" id="WP_052131886.1">
    <property type="nucleotide sequence ID" value="NZ_CP020534.1"/>
</dbReference>
<dbReference type="GO" id="GO:0051117">
    <property type="term" value="F:ATPase binding"/>
    <property type="evidence" value="ECO:0007669"/>
    <property type="project" value="TreeGrafter"/>
</dbReference>
<accession>A0AAW4AYL2</accession>
<keyword evidence="2" id="KW-0963">Cytoplasm</keyword>
<dbReference type="GO" id="GO:0009368">
    <property type="term" value="C:endopeptidase Clp complex"/>
    <property type="evidence" value="ECO:0007669"/>
    <property type="project" value="TreeGrafter"/>
</dbReference>
<dbReference type="AlphaFoldDB" id="A0AAW4AYL2"/>
<dbReference type="Proteomes" id="UP000722957">
    <property type="component" value="Unassembled WGS sequence"/>
</dbReference>
<dbReference type="SUPFAM" id="SSF52096">
    <property type="entry name" value="ClpP/crotonase"/>
    <property type="match status" value="1"/>
</dbReference>
<dbReference type="Gene3D" id="3.90.226.10">
    <property type="entry name" value="2-enoyl-CoA Hydratase, Chain A, domain 1"/>
    <property type="match status" value="1"/>
</dbReference>
<evidence type="ECO:0000256" key="4">
    <source>
        <dbReference type="ARBA" id="ARBA00022801"/>
    </source>
</evidence>